<gene>
    <name evidence="2" type="ORF">DFH94DRAFT_82722</name>
</gene>
<feature type="transmembrane region" description="Helical" evidence="1">
    <location>
        <begin position="103"/>
        <end position="126"/>
    </location>
</feature>
<keyword evidence="3" id="KW-1185">Reference proteome</keyword>
<reference evidence="2" key="1">
    <citation type="submission" date="2019-10" db="EMBL/GenBank/DDBJ databases">
        <authorList>
            <consortium name="DOE Joint Genome Institute"/>
            <person name="Kuo A."/>
            <person name="Miyauchi S."/>
            <person name="Kiss E."/>
            <person name="Drula E."/>
            <person name="Kohler A."/>
            <person name="Sanchez-Garcia M."/>
            <person name="Andreopoulos B."/>
            <person name="Barry K.W."/>
            <person name="Bonito G."/>
            <person name="Buee M."/>
            <person name="Carver A."/>
            <person name="Chen C."/>
            <person name="Cichocki N."/>
            <person name="Clum A."/>
            <person name="Culley D."/>
            <person name="Crous P.W."/>
            <person name="Fauchery L."/>
            <person name="Girlanda M."/>
            <person name="Hayes R."/>
            <person name="Keri Z."/>
            <person name="LaButti K."/>
            <person name="Lipzen A."/>
            <person name="Lombard V."/>
            <person name="Magnuson J."/>
            <person name="Maillard F."/>
            <person name="Morin E."/>
            <person name="Murat C."/>
            <person name="Nolan M."/>
            <person name="Ohm R."/>
            <person name="Pangilinan J."/>
            <person name="Pereira M."/>
            <person name="Perotto S."/>
            <person name="Peter M."/>
            <person name="Riley R."/>
            <person name="Sitrit Y."/>
            <person name="Stielow B."/>
            <person name="Szollosi G."/>
            <person name="Zifcakova L."/>
            <person name="Stursova M."/>
            <person name="Spatafora J.W."/>
            <person name="Tedersoo L."/>
            <person name="Vaario L.-M."/>
            <person name="Yamada A."/>
            <person name="Yan M."/>
            <person name="Wang P."/>
            <person name="Xu J."/>
            <person name="Bruns T."/>
            <person name="Baldrian P."/>
            <person name="Vilgalys R."/>
            <person name="Henrissat B."/>
            <person name="Grigoriev I.V."/>
            <person name="Hibbett D."/>
            <person name="Nagy L.G."/>
            <person name="Martin F.M."/>
        </authorList>
    </citation>
    <scope>NUCLEOTIDE SEQUENCE</scope>
    <source>
        <strain evidence="2">Prilba</strain>
    </source>
</reference>
<keyword evidence="1" id="KW-0472">Membrane</keyword>
<keyword evidence="1" id="KW-0812">Transmembrane</keyword>
<dbReference type="OrthoDB" id="5427664at2759"/>
<feature type="transmembrane region" description="Helical" evidence="1">
    <location>
        <begin position="73"/>
        <end position="91"/>
    </location>
</feature>
<proteinExistence type="predicted"/>
<reference evidence="2" key="2">
    <citation type="journal article" date="2020" name="Nat. Commun.">
        <title>Large-scale genome sequencing of mycorrhizal fungi provides insights into the early evolution of symbiotic traits.</title>
        <authorList>
            <person name="Miyauchi S."/>
            <person name="Kiss E."/>
            <person name="Kuo A."/>
            <person name="Drula E."/>
            <person name="Kohler A."/>
            <person name="Sanchez-Garcia M."/>
            <person name="Morin E."/>
            <person name="Andreopoulos B."/>
            <person name="Barry K.W."/>
            <person name="Bonito G."/>
            <person name="Buee M."/>
            <person name="Carver A."/>
            <person name="Chen C."/>
            <person name="Cichocki N."/>
            <person name="Clum A."/>
            <person name="Culley D."/>
            <person name="Crous P.W."/>
            <person name="Fauchery L."/>
            <person name="Girlanda M."/>
            <person name="Hayes R.D."/>
            <person name="Keri Z."/>
            <person name="LaButti K."/>
            <person name="Lipzen A."/>
            <person name="Lombard V."/>
            <person name="Magnuson J."/>
            <person name="Maillard F."/>
            <person name="Murat C."/>
            <person name="Nolan M."/>
            <person name="Ohm R.A."/>
            <person name="Pangilinan J."/>
            <person name="Pereira M.F."/>
            <person name="Perotto S."/>
            <person name="Peter M."/>
            <person name="Pfister S."/>
            <person name="Riley R."/>
            <person name="Sitrit Y."/>
            <person name="Stielow J.B."/>
            <person name="Szollosi G."/>
            <person name="Zifcakova L."/>
            <person name="Stursova M."/>
            <person name="Spatafora J.W."/>
            <person name="Tedersoo L."/>
            <person name="Vaario L.M."/>
            <person name="Yamada A."/>
            <person name="Yan M."/>
            <person name="Wang P."/>
            <person name="Xu J."/>
            <person name="Bruns T."/>
            <person name="Baldrian P."/>
            <person name="Vilgalys R."/>
            <person name="Dunand C."/>
            <person name="Henrissat B."/>
            <person name="Grigoriev I.V."/>
            <person name="Hibbett D."/>
            <person name="Nagy L.G."/>
            <person name="Martin F.M."/>
        </authorList>
    </citation>
    <scope>NUCLEOTIDE SEQUENCE</scope>
    <source>
        <strain evidence="2">Prilba</strain>
    </source>
</reference>
<protein>
    <submittedName>
        <fullName evidence="2">Uncharacterized protein</fullName>
    </submittedName>
</protein>
<evidence type="ECO:0000313" key="2">
    <source>
        <dbReference type="EMBL" id="KAF8478156.1"/>
    </source>
</evidence>
<accession>A0A9P5MTD6</accession>
<feature type="transmembrane region" description="Helical" evidence="1">
    <location>
        <begin position="161"/>
        <end position="187"/>
    </location>
</feature>
<sequence length="335" mass="38110">MSTPVCQTVSANTDVLGKGTRINFHCTMFLLAIIPRTPITERLLNTLHITAGASSMGLLLTAIIQTAQHQLSLFHAIFILHILYSIGVWVSPIGTYHLTRSRIAMFVLVQFLSIISFVAWGLYLWVNVKDFGSQPECNDRIEYVIFFFFTVRATAPWLRRLWIAFFAIFGAQVLAGLVGTAAIFLFVKREKKREEEWSEGMDSDAGWVRTETRETRPLAVNEWYFHLDTSRLFHAIYATFVLERTVARNASHILPDGTNIGRGVVQVDDAWEFGQVLSVVMIIVNLKEVLHFLFDNLANAAHQAEGYSRLDSQPQTTTTYTRTRTSTTVYRWYSS</sequence>
<organism evidence="2 3">
    <name type="scientific">Russula ochroleuca</name>
    <dbReference type="NCBI Taxonomy" id="152965"/>
    <lineage>
        <taxon>Eukaryota</taxon>
        <taxon>Fungi</taxon>
        <taxon>Dikarya</taxon>
        <taxon>Basidiomycota</taxon>
        <taxon>Agaricomycotina</taxon>
        <taxon>Agaricomycetes</taxon>
        <taxon>Russulales</taxon>
        <taxon>Russulaceae</taxon>
        <taxon>Russula</taxon>
    </lineage>
</organism>
<dbReference type="Proteomes" id="UP000759537">
    <property type="component" value="Unassembled WGS sequence"/>
</dbReference>
<comment type="caution">
    <text evidence="2">The sequence shown here is derived from an EMBL/GenBank/DDBJ whole genome shotgun (WGS) entry which is preliminary data.</text>
</comment>
<name>A0A9P5MTD6_9AGAM</name>
<evidence type="ECO:0000256" key="1">
    <source>
        <dbReference type="SAM" id="Phobius"/>
    </source>
</evidence>
<dbReference type="EMBL" id="WHVB01000012">
    <property type="protein sequence ID" value="KAF8478156.1"/>
    <property type="molecule type" value="Genomic_DNA"/>
</dbReference>
<evidence type="ECO:0000313" key="3">
    <source>
        <dbReference type="Proteomes" id="UP000759537"/>
    </source>
</evidence>
<keyword evidence="1" id="KW-1133">Transmembrane helix</keyword>
<dbReference type="AlphaFoldDB" id="A0A9P5MTD6"/>